<evidence type="ECO:0000256" key="3">
    <source>
        <dbReference type="ARBA" id="ARBA00022840"/>
    </source>
</evidence>
<gene>
    <name evidence="7" type="ORF">V6N11_078784</name>
</gene>
<evidence type="ECO:0000256" key="5">
    <source>
        <dbReference type="SAM" id="SignalP"/>
    </source>
</evidence>
<dbReference type="SUPFAM" id="SSF52540">
    <property type="entry name" value="P-loop containing nucleoside triphosphate hydrolases"/>
    <property type="match status" value="1"/>
</dbReference>
<protein>
    <recommendedName>
        <fullName evidence="6">NB-ARC domain-containing protein</fullName>
    </recommendedName>
</protein>
<keyword evidence="5" id="KW-0732">Signal</keyword>
<dbReference type="Pfam" id="PF00931">
    <property type="entry name" value="NB-ARC"/>
    <property type="match status" value="2"/>
</dbReference>
<dbReference type="EMBL" id="JBBPBN010000020">
    <property type="protein sequence ID" value="KAK9016282.1"/>
    <property type="molecule type" value="Genomic_DNA"/>
</dbReference>
<evidence type="ECO:0000259" key="6">
    <source>
        <dbReference type="Pfam" id="PF00931"/>
    </source>
</evidence>
<dbReference type="InterPro" id="IPR027417">
    <property type="entry name" value="P-loop_NTPase"/>
</dbReference>
<dbReference type="PANTHER" id="PTHR33463:SF209">
    <property type="entry name" value="DISEASE RESISTANCE PROTEIN RPS2-LIKE"/>
    <property type="match status" value="1"/>
</dbReference>
<proteinExistence type="predicted"/>
<feature type="domain" description="NB-ARC" evidence="6">
    <location>
        <begin position="169"/>
        <end position="250"/>
    </location>
</feature>
<keyword evidence="1" id="KW-0547">Nucleotide-binding</keyword>
<keyword evidence="8" id="KW-1185">Reference proteome</keyword>
<dbReference type="PRINTS" id="PR00364">
    <property type="entry name" value="DISEASERSIST"/>
</dbReference>
<comment type="caution">
    <text evidence="7">The sequence shown here is derived from an EMBL/GenBank/DDBJ whole genome shotgun (WGS) entry which is preliminary data.</text>
</comment>
<dbReference type="InterPro" id="IPR002182">
    <property type="entry name" value="NB-ARC"/>
</dbReference>
<feature type="domain" description="NB-ARC" evidence="6">
    <location>
        <begin position="251"/>
        <end position="308"/>
    </location>
</feature>
<evidence type="ECO:0000256" key="4">
    <source>
        <dbReference type="SAM" id="Coils"/>
    </source>
</evidence>
<evidence type="ECO:0000313" key="7">
    <source>
        <dbReference type="EMBL" id="KAK9016282.1"/>
    </source>
</evidence>
<feature type="chain" id="PRO_5046342357" description="NB-ARC domain-containing protein" evidence="5">
    <location>
        <begin position="16"/>
        <end position="393"/>
    </location>
</feature>
<feature type="coiled-coil region" evidence="4">
    <location>
        <begin position="37"/>
        <end position="64"/>
    </location>
</feature>
<keyword evidence="2" id="KW-0611">Plant defense</keyword>
<sequence length="393" mass="43838">MGILVSIVGSLLAKAAEYIVDPTAQQLSYLFKPRSKFLNLRSKVQDLKDARERVQQSVDSANRKGEVIFDDVQRWLTVANEKISDESATRLQENEEKATKRCSVGFCPDFKFSYQLSKKADKEANVIAQLLTQKDNFDGVSYPSLPKGIDIIRSVKEYEAFGSRSGAFNTVMAALEDETVSIIGVYRMGGVGKTTLVKEAARQVKEKQLFGEVALVAITQAPNMVNIQNEIAEKIGLTITEKSTDVRATRIHLEALGIPSRDEHKGCKILVTSRRLDVLKSLNSQPNISVETLKDDESWILFKKMAGHIVERADLQSTAVEVAKRCAGLPITIATFAKALKPKQNLFEWRDALRQLSKPSARNFEVIPKDTYSAIELSYKFLDAKELGPFFTL</sequence>
<name>A0ABR2RU93_9ROSI</name>
<dbReference type="Gene3D" id="3.40.50.300">
    <property type="entry name" value="P-loop containing nucleotide triphosphate hydrolases"/>
    <property type="match status" value="1"/>
</dbReference>
<accession>A0ABR2RU93</accession>
<dbReference type="InterPro" id="IPR050905">
    <property type="entry name" value="Plant_NBS-LRR"/>
</dbReference>
<keyword evidence="3" id="KW-0067">ATP-binding</keyword>
<organism evidence="7 8">
    <name type="scientific">Hibiscus sabdariffa</name>
    <name type="common">roselle</name>
    <dbReference type="NCBI Taxonomy" id="183260"/>
    <lineage>
        <taxon>Eukaryota</taxon>
        <taxon>Viridiplantae</taxon>
        <taxon>Streptophyta</taxon>
        <taxon>Embryophyta</taxon>
        <taxon>Tracheophyta</taxon>
        <taxon>Spermatophyta</taxon>
        <taxon>Magnoliopsida</taxon>
        <taxon>eudicotyledons</taxon>
        <taxon>Gunneridae</taxon>
        <taxon>Pentapetalae</taxon>
        <taxon>rosids</taxon>
        <taxon>malvids</taxon>
        <taxon>Malvales</taxon>
        <taxon>Malvaceae</taxon>
        <taxon>Malvoideae</taxon>
        <taxon>Hibiscus</taxon>
    </lineage>
</organism>
<feature type="signal peptide" evidence="5">
    <location>
        <begin position="1"/>
        <end position="15"/>
    </location>
</feature>
<evidence type="ECO:0000256" key="2">
    <source>
        <dbReference type="ARBA" id="ARBA00022821"/>
    </source>
</evidence>
<dbReference type="InterPro" id="IPR042197">
    <property type="entry name" value="Apaf_helical"/>
</dbReference>
<reference evidence="7 8" key="1">
    <citation type="journal article" date="2024" name="G3 (Bethesda)">
        <title>Genome assembly of Hibiscus sabdariffa L. provides insights into metabolisms of medicinal natural products.</title>
        <authorList>
            <person name="Kim T."/>
        </authorList>
    </citation>
    <scope>NUCLEOTIDE SEQUENCE [LARGE SCALE GENOMIC DNA]</scope>
    <source>
        <strain evidence="7">TK-2024</strain>
        <tissue evidence="7">Old leaves</tissue>
    </source>
</reference>
<dbReference type="PANTHER" id="PTHR33463">
    <property type="entry name" value="NB-ARC DOMAIN-CONTAINING PROTEIN-RELATED"/>
    <property type="match status" value="1"/>
</dbReference>
<evidence type="ECO:0000313" key="8">
    <source>
        <dbReference type="Proteomes" id="UP001396334"/>
    </source>
</evidence>
<keyword evidence="4" id="KW-0175">Coiled coil</keyword>
<evidence type="ECO:0000256" key="1">
    <source>
        <dbReference type="ARBA" id="ARBA00022741"/>
    </source>
</evidence>
<dbReference type="Proteomes" id="UP001396334">
    <property type="component" value="Unassembled WGS sequence"/>
</dbReference>
<dbReference type="Gene3D" id="1.10.8.430">
    <property type="entry name" value="Helical domain of apoptotic protease-activating factors"/>
    <property type="match status" value="1"/>
</dbReference>